<proteinExistence type="predicted"/>
<name>A0A976FMK7_BRELC</name>
<dbReference type="Proteomes" id="UP000294530">
    <property type="component" value="Unassembled WGS sequence"/>
</dbReference>
<dbReference type="RefSeq" id="XP_067819126.1">
    <property type="nucleotide sequence ID" value="XM_067964113.1"/>
</dbReference>
<organism evidence="1 2">
    <name type="scientific">Bremia lactucae</name>
    <name type="common">Lettuce downy mildew</name>
    <dbReference type="NCBI Taxonomy" id="4779"/>
    <lineage>
        <taxon>Eukaryota</taxon>
        <taxon>Sar</taxon>
        <taxon>Stramenopiles</taxon>
        <taxon>Oomycota</taxon>
        <taxon>Peronosporomycetes</taxon>
        <taxon>Peronosporales</taxon>
        <taxon>Peronosporaceae</taxon>
        <taxon>Bremia</taxon>
    </lineage>
</organism>
<dbReference type="CDD" id="cd09272">
    <property type="entry name" value="RNase_HI_RT_Ty1"/>
    <property type="match status" value="1"/>
</dbReference>
<protein>
    <recommendedName>
        <fullName evidence="3">Polyprotein</fullName>
    </recommendedName>
</protein>
<dbReference type="OrthoDB" id="93978at2759"/>
<sequence length="71" mass="8132">MALVLETHELLWLRILVLMHNKSAIAMASNQGYISRARHIDLRAHFVRGHIEAGGIKVKYIPTNNQSTVYY</sequence>
<gene>
    <name evidence="1" type="ORF">CCR75_006040</name>
</gene>
<dbReference type="GeneID" id="94349784"/>
<reference evidence="1 2" key="1">
    <citation type="journal article" date="2021" name="Genome Biol.">
        <title>AFLAP: assembly-free linkage analysis pipeline using k-mers from genome sequencing data.</title>
        <authorList>
            <person name="Fletcher K."/>
            <person name="Zhang L."/>
            <person name="Gil J."/>
            <person name="Han R."/>
            <person name="Cavanaugh K."/>
            <person name="Michelmore R."/>
        </authorList>
    </citation>
    <scope>NUCLEOTIDE SEQUENCE [LARGE SCALE GENOMIC DNA]</scope>
    <source>
        <strain evidence="1 2">SF5</strain>
    </source>
</reference>
<evidence type="ECO:0000313" key="2">
    <source>
        <dbReference type="Proteomes" id="UP000294530"/>
    </source>
</evidence>
<keyword evidence="2" id="KW-1185">Reference proteome</keyword>
<evidence type="ECO:0008006" key="3">
    <source>
        <dbReference type="Google" id="ProtNLM"/>
    </source>
</evidence>
<dbReference type="KEGG" id="blac:94349784"/>
<dbReference type="AlphaFoldDB" id="A0A976FMK7"/>
<accession>A0A976FMK7</accession>
<evidence type="ECO:0000313" key="1">
    <source>
        <dbReference type="EMBL" id="TDH69627.1"/>
    </source>
</evidence>
<comment type="caution">
    <text evidence="1">The sequence shown here is derived from an EMBL/GenBank/DDBJ whole genome shotgun (WGS) entry which is preliminary data.</text>
</comment>
<dbReference type="EMBL" id="SHOA02000003">
    <property type="protein sequence ID" value="TDH69627.1"/>
    <property type="molecule type" value="Genomic_DNA"/>
</dbReference>